<gene>
    <name evidence="1" type="ordered locus">Snov_2068</name>
</gene>
<organism evidence="1 2">
    <name type="scientific">Ancylobacter novellus (strain ATCC 8093 / DSM 506 / JCM 20403 / CCM 1077 / IAM 12100 / NBRC 12443 / NCIMB 10456)</name>
    <name type="common">Starkeya novella</name>
    <dbReference type="NCBI Taxonomy" id="639283"/>
    <lineage>
        <taxon>Bacteria</taxon>
        <taxon>Pseudomonadati</taxon>
        <taxon>Pseudomonadota</taxon>
        <taxon>Alphaproteobacteria</taxon>
        <taxon>Hyphomicrobiales</taxon>
        <taxon>Xanthobacteraceae</taxon>
        <taxon>Ancylobacter</taxon>
    </lineage>
</organism>
<dbReference type="STRING" id="639283.Snov_2068"/>
<dbReference type="AlphaFoldDB" id="D7A0A5"/>
<dbReference type="InterPro" id="IPR038666">
    <property type="entry name" value="SSP1_head-tail_sf"/>
</dbReference>
<dbReference type="Proteomes" id="UP000006633">
    <property type="component" value="Chromosome"/>
</dbReference>
<dbReference type="OrthoDB" id="7478737at2"/>
<dbReference type="InterPro" id="IPR008767">
    <property type="entry name" value="Phage_SPP1_head-tail_adaptor"/>
</dbReference>
<dbReference type="HOGENOM" id="CLU_147810_6_1_5"/>
<protein>
    <submittedName>
        <fullName evidence="1">Phage head-tail adaptor</fullName>
    </submittedName>
</protein>
<sequence>MKPSDLTHLVIFERSTEAIAPSGGVDRVWAEIARARAELVEGGATEEQKDRGAVSVTALTFRARYVPGITLADRVIHGGSAFDIIGLAEIGRREALEIRLRRTGP</sequence>
<accession>D7A0A5</accession>
<name>D7A0A5_ANCN5</name>
<evidence type="ECO:0000313" key="1">
    <source>
        <dbReference type="EMBL" id="ADH89366.1"/>
    </source>
</evidence>
<reference evidence="1 2" key="1">
    <citation type="journal article" date="2012" name="Stand. Genomic Sci.">
        <title>Complete genome sequence of the facultatively chemolithoautotrophic and methylotrophic alpha Proteobacterium Starkeya novella type strain (ATCC 8093(T)).</title>
        <authorList>
            <person name="Kappler U."/>
            <person name="Davenport K."/>
            <person name="Beatson S."/>
            <person name="Lucas S."/>
            <person name="Lapidus A."/>
            <person name="Copeland A."/>
            <person name="Berry K.W."/>
            <person name="Glavina Del Rio T."/>
            <person name="Hammon N."/>
            <person name="Dalin E."/>
            <person name="Tice H."/>
            <person name="Pitluck S."/>
            <person name="Richardson P."/>
            <person name="Bruce D."/>
            <person name="Goodwin L.A."/>
            <person name="Han C."/>
            <person name="Tapia R."/>
            <person name="Detter J.C."/>
            <person name="Chang Y.J."/>
            <person name="Jeffries C.D."/>
            <person name="Land M."/>
            <person name="Hauser L."/>
            <person name="Kyrpides N.C."/>
            <person name="Goker M."/>
            <person name="Ivanova N."/>
            <person name="Klenk H.P."/>
            <person name="Woyke T."/>
        </authorList>
    </citation>
    <scope>NUCLEOTIDE SEQUENCE [LARGE SCALE GENOMIC DNA]</scope>
    <source>
        <strain evidence="2">ATCC 8093 / DSM 506 / JCM 20403 / CCM 1077 / IAM 12100 / NBRC 12443 / NCIMB 10456</strain>
    </source>
</reference>
<dbReference type="eggNOG" id="COG5614">
    <property type="taxonomic scope" value="Bacteria"/>
</dbReference>
<dbReference type="RefSeq" id="WP_013166870.1">
    <property type="nucleotide sequence ID" value="NC_014217.1"/>
</dbReference>
<proteinExistence type="predicted"/>
<dbReference type="Gene3D" id="2.40.10.270">
    <property type="entry name" value="Bacteriophage SPP1 head-tail adaptor protein"/>
    <property type="match status" value="1"/>
</dbReference>
<dbReference type="EMBL" id="CP002026">
    <property type="protein sequence ID" value="ADH89366.1"/>
    <property type="molecule type" value="Genomic_DNA"/>
</dbReference>
<keyword evidence="2" id="KW-1185">Reference proteome</keyword>
<evidence type="ECO:0000313" key="2">
    <source>
        <dbReference type="Proteomes" id="UP000006633"/>
    </source>
</evidence>
<dbReference type="KEGG" id="sno:Snov_2068"/>
<dbReference type="Pfam" id="PF05521">
    <property type="entry name" value="Phage_HCP"/>
    <property type="match status" value="1"/>
</dbReference>